<dbReference type="AlphaFoldDB" id="A0A8H5QAW7"/>
<keyword evidence="5 10" id="KW-0812">Transmembrane</keyword>
<protein>
    <submittedName>
        <fullName evidence="12">Major facilitator superfamily transporter</fullName>
    </submittedName>
</protein>
<dbReference type="Proteomes" id="UP000547976">
    <property type="component" value="Unassembled WGS sequence"/>
</dbReference>
<dbReference type="FunFam" id="1.20.1250.20:FF:000196">
    <property type="entry name" value="MFS toxin efflux pump (AflT)"/>
    <property type="match status" value="1"/>
</dbReference>
<dbReference type="EMBL" id="JAAOAV010000019">
    <property type="protein sequence ID" value="KAF5611429.1"/>
    <property type="molecule type" value="Genomic_DNA"/>
</dbReference>
<feature type="transmembrane region" description="Helical" evidence="10">
    <location>
        <begin position="609"/>
        <end position="628"/>
    </location>
</feature>
<name>A0A8H5QAW7_GIBSU</name>
<feature type="domain" description="Major facilitator superfamily (MFS) profile" evidence="11">
    <location>
        <begin position="306"/>
        <end position="793"/>
    </location>
</feature>
<feature type="transmembrane region" description="Helical" evidence="10">
    <location>
        <begin position="459"/>
        <end position="479"/>
    </location>
</feature>
<evidence type="ECO:0000256" key="6">
    <source>
        <dbReference type="ARBA" id="ARBA00022989"/>
    </source>
</evidence>
<gene>
    <name evidence="12" type="ORF">FSUBG_2262</name>
</gene>
<feature type="transmembrane region" description="Helical" evidence="10">
    <location>
        <begin position="531"/>
        <end position="548"/>
    </location>
</feature>
<dbReference type="OrthoDB" id="10021397at2759"/>
<evidence type="ECO:0000256" key="2">
    <source>
        <dbReference type="ARBA" id="ARBA00007520"/>
    </source>
</evidence>
<comment type="similarity">
    <text evidence="2">Belongs to the major facilitator superfamily. TCR/Tet family.</text>
</comment>
<dbReference type="GO" id="GO:0005886">
    <property type="term" value="C:plasma membrane"/>
    <property type="evidence" value="ECO:0007669"/>
    <property type="project" value="UniProtKB-SubCell"/>
</dbReference>
<evidence type="ECO:0000313" key="12">
    <source>
        <dbReference type="EMBL" id="KAF5611429.1"/>
    </source>
</evidence>
<dbReference type="GO" id="GO:0022857">
    <property type="term" value="F:transmembrane transporter activity"/>
    <property type="evidence" value="ECO:0007669"/>
    <property type="project" value="InterPro"/>
</dbReference>
<evidence type="ECO:0000256" key="3">
    <source>
        <dbReference type="ARBA" id="ARBA00022448"/>
    </source>
</evidence>
<feature type="transmembrane region" description="Helical" evidence="10">
    <location>
        <begin position="696"/>
        <end position="719"/>
    </location>
</feature>
<keyword evidence="13" id="KW-1185">Reference proteome</keyword>
<evidence type="ECO:0000256" key="1">
    <source>
        <dbReference type="ARBA" id="ARBA00004651"/>
    </source>
</evidence>
<dbReference type="InterPro" id="IPR011701">
    <property type="entry name" value="MFS"/>
</dbReference>
<keyword evidence="7 10" id="KW-0472">Membrane</keyword>
<dbReference type="PROSITE" id="PS50850">
    <property type="entry name" value="MFS"/>
    <property type="match status" value="1"/>
</dbReference>
<feature type="transmembrane region" description="Helical" evidence="10">
    <location>
        <begin position="665"/>
        <end position="684"/>
    </location>
</feature>
<evidence type="ECO:0000259" key="11">
    <source>
        <dbReference type="PROSITE" id="PS50850"/>
    </source>
</evidence>
<evidence type="ECO:0000256" key="8">
    <source>
        <dbReference type="ARBA" id="ARBA00023180"/>
    </source>
</evidence>
<evidence type="ECO:0000256" key="9">
    <source>
        <dbReference type="SAM" id="MobiDB-lite"/>
    </source>
</evidence>
<organism evidence="12 13">
    <name type="scientific">Gibberella subglutinans</name>
    <name type="common">Fusarium subglutinans</name>
    <dbReference type="NCBI Taxonomy" id="42677"/>
    <lineage>
        <taxon>Eukaryota</taxon>
        <taxon>Fungi</taxon>
        <taxon>Dikarya</taxon>
        <taxon>Ascomycota</taxon>
        <taxon>Pezizomycotina</taxon>
        <taxon>Sordariomycetes</taxon>
        <taxon>Hypocreomycetidae</taxon>
        <taxon>Hypocreales</taxon>
        <taxon>Nectriaceae</taxon>
        <taxon>Fusarium</taxon>
        <taxon>Fusarium fujikuroi species complex</taxon>
    </lineage>
</organism>
<feature type="transmembrane region" description="Helical" evidence="10">
    <location>
        <begin position="396"/>
        <end position="421"/>
    </location>
</feature>
<dbReference type="Pfam" id="PF07690">
    <property type="entry name" value="MFS_1"/>
    <property type="match status" value="1"/>
</dbReference>
<accession>A0A8H5QAW7</accession>
<evidence type="ECO:0000256" key="4">
    <source>
        <dbReference type="ARBA" id="ARBA00022475"/>
    </source>
</evidence>
<feature type="region of interest" description="Disordered" evidence="9">
    <location>
        <begin position="265"/>
        <end position="293"/>
    </location>
</feature>
<dbReference type="InterPro" id="IPR036259">
    <property type="entry name" value="MFS_trans_sf"/>
</dbReference>
<dbReference type="FunFam" id="1.20.1250.20:FF:000489">
    <property type="entry name" value="MFS general substrate transporter"/>
    <property type="match status" value="1"/>
</dbReference>
<feature type="transmembrane region" description="Helical" evidence="10">
    <location>
        <begin position="771"/>
        <end position="790"/>
    </location>
</feature>
<comment type="caution">
    <text evidence="12">The sequence shown here is derived from an EMBL/GenBank/DDBJ whole genome shotgun (WGS) entry which is preliminary data.</text>
</comment>
<feature type="region of interest" description="Disordered" evidence="9">
    <location>
        <begin position="206"/>
        <end position="226"/>
    </location>
</feature>
<dbReference type="PANTHER" id="PTHR23501">
    <property type="entry name" value="MAJOR FACILITATOR SUPERFAMILY"/>
    <property type="match status" value="1"/>
</dbReference>
<dbReference type="PANTHER" id="PTHR23501:SF199">
    <property type="entry name" value="MFS EFFLUX TRANSPORTER INPD-RELATED"/>
    <property type="match status" value="1"/>
</dbReference>
<dbReference type="RefSeq" id="XP_036542182.1">
    <property type="nucleotide sequence ID" value="XM_036680016.1"/>
</dbReference>
<keyword evidence="4" id="KW-1003">Cell membrane</keyword>
<reference evidence="12 13" key="1">
    <citation type="submission" date="2020-05" db="EMBL/GenBank/DDBJ databases">
        <title>Identification and distribution of gene clusters putatively required for synthesis of sphingolipid metabolism inhibitors in phylogenetically diverse species of the filamentous fungus Fusarium.</title>
        <authorList>
            <person name="Kim H.-S."/>
            <person name="Busman M."/>
            <person name="Brown D.W."/>
            <person name="Divon H."/>
            <person name="Uhlig S."/>
            <person name="Proctor R.H."/>
        </authorList>
    </citation>
    <scope>NUCLEOTIDE SEQUENCE [LARGE SCALE GENOMIC DNA]</scope>
    <source>
        <strain evidence="12 13">NRRL 66333</strain>
    </source>
</reference>
<keyword evidence="6 10" id="KW-1133">Transmembrane helix</keyword>
<dbReference type="InterPro" id="IPR020846">
    <property type="entry name" value="MFS_dom"/>
</dbReference>
<comment type="subcellular location">
    <subcellularLocation>
        <location evidence="1">Cell membrane</location>
        <topology evidence="1">Multi-pass membrane protein</topology>
    </subcellularLocation>
</comment>
<proteinExistence type="inferred from homology"/>
<feature type="transmembrane region" description="Helical" evidence="10">
    <location>
        <begin position="635"/>
        <end position="653"/>
    </location>
</feature>
<dbReference type="GeneID" id="59314734"/>
<evidence type="ECO:0000256" key="10">
    <source>
        <dbReference type="SAM" id="Phobius"/>
    </source>
</evidence>
<feature type="transmembrane region" description="Helical" evidence="10">
    <location>
        <begin position="568"/>
        <end position="589"/>
    </location>
</feature>
<evidence type="ECO:0000256" key="5">
    <source>
        <dbReference type="ARBA" id="ARBA00022692"/>
    </source>
</evidence>
<dbReference type="FunFam" id="1.20.1720.10:FF:000012">
    <property type="entry name" value="MFS toxin efflux pump (AflT)"/>
    <property type="match status" value="1"/>
</dbReference>
<feature type="transmembrane region" description="Helical" evidence="10">
    <location>
        <begin position="371"/>
        <end position="390"/>
    </location>
</feature>
<dbReference type="CDD" id="cd17502">
    <property type="entry name" value="MFS_Azr1_MDR_like"/>
    <property type="match status" value="1"/>
</dbReference>
<feature type="transmembrane region" description="Helical" evidence="10">
    <location>
        <begin position="303"/>
        <end position="329"/>
    </location>
</feature>
<dbReference type="PRINTS" id="PR01036">
    <property type="entry name" value="TCRTETB"/>
</dbReference>
<feature type="transmembrane region" description="Helical" evidence="10">
    <location>
        <begin position="428"/>
        <end position="447"/>
    </location>
</feature>
<evidence type="ECO:0000313" key="13">
    <source>
        <dbReference type="Proteomes" id="UP000547976"/>
    </source>
</evidence>
<sequence length="803" mass="86964">MRLATLFDPKIYGLTTTEAERNSDSHPRLVDDPSILKPHGFRPPLGRNFWPGGVNALHDLIVARFLLVKAAEIMAGPHMHGRNATPLCQATTAGEDLLSSLVAVVFSGARGETKSSSTQHELPEKIPSCHIALQASLYFQRHSLQLFKMASIMSAPDYSMAATSRSHLSVRLPKETLYSSLRESSRYFNFDSETAKLARDADEWLATHPNGSGSKEKDVNGISRPSSIAPSNFSVRSLPADYSMPEYHGRDFPHPVMGSVRHNEIRPRSAAPTESTEKLRSSPPVDGVEPTGPGEEYPTGVKLALITLALCLAVFVMALDNSIIATAIPRITDAFESLNDVGWYGSAYMLTTAALQLFFGKLYTYGSIKWTFLSAIAIFEVGSLICGVAPDSVTLIVGRAIAGVGGAGIFAGALTILAFSVPLHKRPIYTGLVSGMWGISSVAGPLLGGLFTDKVSWRWCFYINLPIGAITVVVILFFFPEPERDIEPATWRVRFWQLDPVGTAIFMPAIVCLLLALQWGGVDYDWDDSVITSLFMLAAFLLILFVYVQYKMDENATVPPRIFKKRTVWAGAWFSFNTGACFLTAMYFLPIWFQAVQGQSPIMSGVRNLPMLLGIVLCAMAAGAAVTAWGYYTPFMIAGSVLMAIGFGIITTFEVETSTAKWIGYQLIAGIGVGVGLQQSLIAVQVVCEMVDVPTATALIVFAQTLGGALCVTAGNTVFTNTLINKINEHVPGLDPYFVIATGATNIRSVIREEWLDGVILAYNDALTTSFYVGAGTASATIIGALLVEWRSVKGHEIEMGAA</sequence>
<keyword evidence="3" id="KW-0813">Transport</keyword>
<feature type="transmembrane region" description="Helical" evidence="10">
    <location>
        <begin position="341"/>
        <end position="359"/>
    </location>
</feature>
<dbReference type="SUPFAM" id="SSF103473">
    <property type="entry name" value="MFS general substrate transporter"/>
    <property type="match status" value="1"/>
</dbReference>
<evidence type="ECO:0000256" key="7">
    <source>
        <dbReference type="ARBA" id="ARBA00023136"/>
    </source>
</evidence>
<dbReference type="Gene3D" id="1.20.1250.20">
    <property type="entry name" value="MFS general substrate transporter like domains"/>
    <property type="match status" value="1"/>
</dbReference>
<keyword evidence="8" id="KW-0325">Glycoprotein</keyword>